<dbReference type="Proteomes" id="UP001523528">
    <property type="component" value="Unassembled WGS sequence"/>
</dbReference>
<dbReference type="InterPro" id="IPR021959">
    <property type="entry name" value="DUF3576"/>
</dbReference>
<dbReference type="Pfam" id="PF12100">
    <property type="entry name" value="DUF3576"/>
    <property type="match status" value="1"/>
</dbReference>
<keyword evidence="2" id="KW-1185">Reference proteome</keyword>
<evidence type="ECO:0000313" key="1">
    <source>
        <dbReference type="EMBL" id="MCP1258921.1"/>
    </source>
</evidence>
<organism evidence="1 2">
    <name type="scientific">Acetobacter lambici</name>
    <dbReference type="NCBI Taxonomy" id="1332824"/>
    <lineage>
        <taxon>Bacteria</taxon>
        <taxon>Pseudomonadati</taxon>
        <taxon>Pseudomonadota</taxon>
        <taxon>Alphaproteobacteria</taxon>
        <taxon>Acetobacterales</taxon>
        <taxon>Acetobacteraceae</taxon>
        <taxon>Acetobacter</taxon>
    </lineage>
</organism>
<protein>
    <submittedName>
        <fullName evidence="1">DUF3576 domain-containing protein</fullName>
    </submittedName>
</protein>
<comment type="caution">
    <text evidence="1">The sequence shown here is derived from an EMBL/GenBank/DDBJ whole genome shotgun (WGS) entry which is preliminary data.</text>
</comment>
<proteinExistence type="predicted"/>
<gene>
    <name evidence="1" type="ORF">NKW50_10005</name>
</gene>
<dbReference type="EMBL" id="JAMYZZ010000017">
    <property type="protein sequence ID" value="MCP1258921.1"/>
    <property type="molecule type" value="Genomic_DNA"/>
</dbReference>
<name>A0ABT1F142_9PROT</name>
<reference evidence="1 2" key="1">
    <citation type="submission" date="2022-06" db="EMBL/GenBank/DDBJ databases">
        <title>Acetobacer genomes from food samples.</title>
        <authorList>
            <person name="Sombolestani A."/>
        </authorList>
    </citation>
    <scope>NUCLEOTIDE SEQUENCE [LARGE SCALE GENOMIC DNA]</scope>
    <source>
        <strain evidence="1 2">R-83285</strain>
    </source>
</reference>
<dbReference type="RefSeq" id="WP_165992219.1">
    <property type="nucleotide sequence ID" value="NZ_JAMYZY010000017.1"/>
</dbReference>
<sequence>MLRRLMPSHAAASRPHPMPLGKWMTTATALAGVSLLSACSLFDHSQNGITAPHNHLLVEDRGASGGEASLKGGVNAYLWRAALDTLSFMPIATADAEGGLILTDWYTPPATHDERFKITAFVLDRRLRSDALRLSVFRQLKQDGTWVDTPPAPNTASDIATRILSRARKLRADNGNQD</sequence>
<evidence type="ECO:0000313" key="2">
    <source>
        <dbReference type="Proteomes" id="UP001523528"/>
    </source>
</evidence>
<accession>A0ABT1F142</accession>